<dbReference type="AlphaFoldDB" id="A0A0H4A2A0"/>
<dbReference type="EMBL" id="KP795670">
    <property type="protein sequence ID" value="AKN39911.1"/>
    <property type="molecule type" value="Genomic_DNA"/>
</dbReference>
<protein>
    <submittedName>
        <fullName evidence="1">Uncharacterized protein</fullName>
    </submittedName>
</protein>
<accession>A0A0H4A2A0</accession>
<evidence type="ECO:0000313" key="1">
    <source>
        <dbReference type="EMBL" id="AKN39911.1"/>
    </source>
</evidence>
<name>A0A0H4A2A0_9VIBR</name>
<proteinExistence type="predicted"/>
<reference evidence="1" key="1">
    <citation type="journal article" date="2015" name="MBio">
        <title>Eco-Evolutionary Dynamics of Episomes among Ecologically Cohesive Bacterial Populations.</title>
        <authorList>
            <person name="Xue H."/>
            <person name="Cordero O.X."/>
            <person name="Camas F.M."/>
            <person name="Trimble W."/>
            <person name="Meyer F."/>
            <person name="Guglielmini J."/>
            <person name="Rocha E.P."/>
            <person name="Polz M.F."/>
        </authorList>
    </citation>
    <scope>NUCLEOTIDE SEQUENCE</scope>
    <source>
        <strain evidence="1">FF_59</strain>
    </source>
</reference>
<organism evidence="1">
    <name type="scientific">Vibrio tasmaniensis</name>
    <dbReference type="NCBI Taxonomy" id="212663"/>
    <lineage>
        <taxon>Bacteria</taxon>
        <taxon>Pseudomonadati</taxon>
        <taxon>Pseudomonadota</taxon>
        <taxon>Gammaproteobacteria</taxon>
        <taxon>Vibrionales</taxon>
        <taxon>Vibrionaceae</taxon>
        <taxon>Vibrio</taxon>
    </lineage>
</organism>
<sequence length="46" mass="5353">MPRVKIQPEKLLDIFMLAIVIEIIELGLVKFEPTCKSNKLQKRPCK</sequence>